<keyword evidence="2" id="KW-0812">Transmembrane</keyword>
<evidence type="ECO:0000256" key="2">
    <source>
        <dbReference type="SAM" id="Phobius"/>
    </source>
</evidence>
<evidence type="ECO:0000313" key="3">
    <source>
        <dbReference type="EMBL" id="OWF46204.1"/>
    </source>
</evidence>
<feature type="compositionally biased region" description="Low complexity" evidence="1">
    <location>
        <begin position="287"/>
        <end position="299"/>
    </location>
</feature>
<proteinExistence type="predicted"/>
<evidence type="ECO:0000313" key="4">
    <source>
        <dbReference type="Proteomes" id="UP000242188"/>
    </source>
</evidence>
<comment type="caution">
    <text evidence="3">The sequence shown here is derived from an EMBL/GenBank/DDBJ whole genome shotgun (WGS) entry which is preliminary data.</text>
</comment>
<keyword evidence="2" id="KW-1133">Transmembrane helix</keyword>
<sequence length="635" mass="69455">MASRNVIPRPETTNPPDDDSGDSSWGIVVPIVLVGLFIVSVIVFLYCHYMRKKQQQGPPDAANTSLGRFSRSLVGSSTTGIDYVRCSTRSTTPLRSSLRGDQAFVMPMAPQYHHGSQPKFTFYWEDDNWKLCPDSVNNMRGHLNPLSPIDEMDSSLMSDDVYMDVSKSYDVGAQAPFSPYHLTWVTPQAPPPSYEESEAGSPEKRLRLMSVNTTNSEDTYSTCHTFDKDAFHVHNNTLATDGEYSANSMSRHKRKSAVLSSAVLSEALTNTNLTNSQMTSYPSTPISSTGASLTTSSLDTGEDDDTSFVTSYHDTSYHISRQSVNNQSAAYTTARGSQGESEVSGVPSLPSSILYYHQKMAGNRNVELMECPPRLLSQPYNYSMASSMGSAESHYTDNTSLLPNVGSSNTSGNPSMSMSIPHSNVPGVVEQGCQGTMSPGDLSKLVNELSSIRPSSTEPTSINKGIVNSACVYDNNIGESYVTEQIHPQNASEGDVNFRHSITELFRSWSVTAELDYSSLSSRGASGASGASGATSMNTPQHENSFAWDNFPWHKNKGIPEHYQQQQEITPHLVEDYNHNLVEPSVNHNLVEPSANHNLVELGASGNVLDINRLSTPGRKVKFEAPVLVSKTYWV</sequence>
<dbReference type="Proteomes" id="UP000242188">
    <property type="component" value="Unassembled WGS sequence"/>
</dbReference>
<dbReference type="AlphaFoldDB" id="A0A210QBU5"/>
<keyword evidence="4" id="KW-1185">Reference proteome</keyword>
<feature type="region of interest" description="Disordered" evidence="1">
    <location>
        <begin position="274"/>
        <end position="306"/>
    </location>
</feature>
<feature type="compositionally biased region" description="Low complexity" evidence="1">
    <location>
        <begin position="521"/>
        <end position="536"/>
    </location>
</feature>
<reference evidence="3 4" key="1">
    <citation type="journal article" date="2017" name="Nat. Ecol. Evol.">
        <title>Scallop genome provides insights into evolution of bilaterian karyotype and development.</title>
        <authorList>
            <person name="Wang S."/>
            <person name="Zhang J."/>
            <person name="Jiao W."/>
            <person name="Li J."/>
            <person name="Xun X."/>
            <person name="Sun Y."/>
            <person name="Guo X."/>
            <person name="Huan P."/>
            <person name="Dong B."/>
            <person name="Zhang L."/>
            <person name="Hu X."/>
            <person name="Sun X."/>
            <person name="Wang J."/>
            <person name="Zhao C."/>
            <person name="Wang Y."/>
            <person name="Wang D."/>
            <person name="Huang X."/>
            <person name="Wang R."/>
            <person name="Lv J."/>
            <person name="Li Y."/>
            <person name="Zhang Z."/>
            <person name="Liu B."/>
            <person name="Lu W."/>
            <person name="Hui Y."/>
            <person name="Liang J."/>
            <person name="Zhou Z."/>
            <person name="Hou R."/>
            <person name="Li X."/>
            <person name="Liu Y."/>
            <person name="Li H."/>
            <person name="Ning X."/>
            <person name="Lin Y."/>
            <person name="Zhao L."/>
            <person name="Xing Q."/>
            <person name="Dou J."/>
            <person name="Li Y."/>
            <person name="Mao J."/>
            <person name="Guo H."/>
            <person name="Dou H."/>
            <person name="Li T."/>
            <person name="Mu C."/>
            <person name="Jiang W."/>
            <person name="Fu Q."/>
            <person name="Fu X."/>
            <person name="Miao Y."/>
            <person name="Liu J."/>
            <person name="Yu Q."/>
            <person name="Li R."/>
            <person name="Liao H."/>
            <person name="Li X."/>
            <person name="Kong Y."/>
            <person name="Jiang Z."/>
            <person name="Chourrout D."/>
            <person name="Li R."/>
            <person name="Bao Z."/>
        </authorList>
    </citation>
    <scope>NUCLEOTIDE SEQUENCE [LARGE SCALE GENOMIC DNA]</scope>
    <source>
        <strain evidence="3 4">PY_sf001</strain>
    </source>
</reference>
<name>A0A210QBU5_MIZYE</name>
<dbReference type="EMBL" id="NEDP02004236">
    <property type="protein sequence ID" value="OWF46204.1"/>
    <property type="molecule type" value="Genomic_DNA"/>
</dbReference>
<gene>
    <name evidence="3" type="ORF">KP79_PYT08130</name>
</gene>
<dbReference type="OrthoDB" id="6114015at2759"/>
<protein>
    <submittedName>
        <fullName evidence="3">Uncharacterized protein</fullName>
    </submittedName>
</protein>
<feature type="transmembrane region" description="Helical" evidence="2">
    <location>
        <begin position="25"/>
        <end position="47"/>
    </location>
</feature>
<feature type="region of interest" description="Disordered" evidence="1">
    <location>
        <begin position="1"/>
        <end position="21"/>
    </location>
</feature>
<feature type="region of interest" description="Disordered" evidence="1">
    <location>
        <begin position="521"/>
        <end position="547"/>
    </location>
</feature>
<accession>A0A210QBU5</accession>
<keyword evidence="2" id="KW-0472">Membrane</keyword>
<evidence type="ECO:0000256" key="1">
    <source>
        <dbReference type="SAM" id="MobiDB-lite"/>
    </source>
</evidence>
<feature type="compositionally biased region" description="Polar residues" evidence="1">
    <location>
        <begin position="274"/>
        <end position="286"/>
    </location>
</feature>
<organism evidence="3 4">
    <name type="scientific">Mizuhopecten yessoensis</name>
    <name type="common">Japanese scallop</name>
    <name type="synonym">Patinopecten yessoensis</name>
    <dbReference type="NCBI Taxonomy" id="6573"/>
    <lineage>
        <taxon>Eukaryota</taxon>
        <taxon>Metazoa</taxon>
        <taxon>Spiralia</taxon>
        <taxon>Lophotrochozoa</taxon>
        <taxon>Mollusca</taxon>
        <taxon>Bivalvia</taxon>
        <taxon>Autobranchia</taxon>
        <taxon>Pteriomorphia</taxon>
        <taxon>Pectinida</taxon>
        <taxon>Pectinoidea</taxon>
        <taxon>Pectinidae</taxon>
        <taxon>Mizuhopecten</taxon>
    </lineage>
</organism>